<evidence type="ECO:0000313" key="4">
    <source>
        <dbReference type="Proteomes" id="UP000649259"/>
    </source>
</evidence>
<protein>
    <recommendedName>
        <fullName evidence="2">AB hydrolase-1 domain-containing protein</fullName>
    </recommendedName>
</protein>
<dbReference type="Proteomes" id="UP000649259">
    <property type="component" value="Unassembled WGS sequence"/>
</dbReference>
<evidence type="ECO:0000313" key="3">
    <source>
        <dbReference type="EMBL" id="GHI65952.1"/>
    </source>
</evidence>
<dbReference type="InterPro" id="IPR052897">
    <property type="entry name" value="Sec-Metab_Biosynth_Hydrolase"/>
</dbReference>
<keyword evidence="4" id="KW-1185">Reference proteome</keyword>
<dbReference type="InterPro" id="IPR000073">
    <property type="entry name" value="AB_hydrolase_1"/>
</dbReference>
<dbReference type="SUPFAM" id="SSF53474">
    <property type="entry name" value="alpha/beta-Hydrolases"/>
    <property type="match status" value="1"/>
</dbReference>
<comment type="caution">
    <text evidence="3">The sequence shown here is derived from an EMBL/GenBank/DDBJ whole genome shotgun (WGS) entry which is preliminary data.</text>
</comment>
<gene>
    <name evidence="3" type="ORF">Saso_76020</name>
</gene>
<dbReference type="PANTHER" id="PTHR37017:SF11">
    <property type="entry name" value="ESTERASE_LIPASE_THIOESTERASE DOMAIN-CONTAINING PROTEIN"/>
    <property type="match status" value="1"/>
</dbReference>
<dbReference type="Pfam" id="PF12697">
    <property type="entry name" value="Abhydrolase_6"/>
    <property type="match status" value="1"/>
</dbReference>
<name>A0ABQ3SCV4_9ACTN</name>
<organism evidence="3 4">
    <name type="scientific">Streptomyces asoensis</name>
    <dbReference type="NCBI Taxonomy" id="249586"/>
    <lineage>
        <taxon>Bacteria</taxon>
        <taxon>Bacillati</taxon>
        <taxon>Actinomycetota</taxon>
        <taxon>Actinomycetes</taxon>
        <taxon>Kitasatosporales</taxon>
        <taxon>Streptomycetaceae</taxon>
        <taxon>Streptomyces</taxon>
    </lineage>
</organism>
<reference evidence="4" key="1">
    <citation type="submission" date="2023-07" db="EMBL/GenBank/DDBJ databases">
        <title>Whole genome shotgun sequence of Streptomyces cacaoi subsp. asoensis NBRC 13813.</title>
        <authorList>
            <person name="Komaki H."/>
            <person name="Tamura T."/>
        </authorList>
    </citation>
    <scope>NUCLEOTIDE SEQUENCE [LARGE SCALE GENOMIC DNA]</scope>
    <source>
        <strain evidence="4">NBRC 13813</strain>
    </source>
</reference>
<evidence type="ECO:0000256" key="1">
    <source>
        <dbReference type="SAM" id="MobiDB-lite"/>
    </source>
</evidence>
<dbReference type="PANTHER" id="PTHR37017">
    <property type="entry name" value="AB HYDROLASE-1 DOMAIN-CONTAINING PROTEIN-RELATED"/>
    <property type="match status" value="1"/>
</dbReference>
<sequence length="256" mass="27087">MPSRPVRARSRVAYDDAVEFVMVPGGWQGGWVFDAVADELRGDGHRVRAVTLAGLEADGPPDADRPPNLDTHIEQVAEIAGRAGAGPLVLCGHSYGGMVVAGVADRLGDRLDQLVFIDAYVPQDGDSCWSLTSDRFRDLFLAGARDDGRWVAVPDGADPRARPHPLASFLQSLRLRGGRGHAVGRTFVSGGAWPGSPFVAVSERLRRSPDWRVHEIPVGHNIARRAPRALAAVLRTLPPTGTGAGTGTGTGTGAGR</sequence>
<dbReference type="EMBL" id="BNEB01000006">
    <property type="protein sequence ID" value="GHI65952.1"/>
    <property type="molecule type" value="Genomic_DNA"/>
</dbReference>
<feature type="region of interest" description="Disordered" evidence="1">
    <location>
        <begin position="237"/>
        <end position="256"/>
    </location>
</feature>
<evidence type="ECO:0000259" key="2">
    <source>
        <dbReference type="Pfam" id="PF12697"/>
    </source>
</evidence>
<accession>A0ABQ3SCV4</accession>
<feature type="domain" description="AB hydrolase-1" evidence="2">
    <location>
        <begin position="20"/>
        <end position="232"/>
    </location>
</feature>
<proteinExistence type="predicted"/>
<dbReference type="InterPro" id="IPR029058">
    <property type="entry name" value="AB_hydrolase_fold"/>
</dbReference>
<dbReference type="Gene3D" id="3.40.50.1820">
    <property type="entry name" value="alpha/beta hydrolase"/>
    <property type="match status" value="1"/>
</dbReference>
<feature type="compositionally biased region" description="Gly residues" evidence="1">
    <location>
        <begin position="242"/>
        <end position="256"/>
    </location>
</feature>